<organism evidence="1 2">
    <name type="scientific">Weissella viridescens</name>
    <name type="common">Lactobacillus viridescens</name>
    <dbReference type="NCBI Taxonomy" id="1629"/>
    <lineage>
        <taxon>Bacteria</taxon>
        <taxon>Bacillati</taxon>
        <taxon>Bacillota</taxon>
        <taxon>Bacilli</taxon>
        <taxon>Lactobacillales</taxon>
        <taxon>Lactobacillaceae</taxon>
        <taxon>Weissella</taxon>
    </lineage>
</organism>
<dbReference type="EMBL" id="UHIV01000003">
    <property type="protein sequence ID" value="SUP58638.1"/>
    <property type="molecule type" value="Genomic_DNA"/>
</dbReference>
<sequence length="31" mass="3628">MAEDYAVKYELLHVEKHTGARLGKLQRLMVK</sequence>
<evidence type="ECO:0000313" key="1">
    <source>
        <dbReference type="EMBL" id="SUP58638.1"/>
    </source>
</evidence>
<dbReference type="AlphaFoldDB" id="A0A380P1Q0"/>
<proteinExistence type="predicted"/>
<accession>A0A380P1Q0</accession>
<evidence type="ECO:0000313" key="2">
    <source>
        <dbReference type="Proteomes" id="UP000254621"/>
    </source>
</evidence>
<reference evidence="1 2" key="1">
    <citation type="submission" date="2018-06" db="EMBL/GenBank/DDBJ databases">
        <authorList>
            <consortium name="Pathogen Informatics"/>
            <person name="Doyle S."/>
        </authorList>
    </citation>
    <scope>NUCLEOTIDE SEQUENCE [LARGE SCALE GENOMIC DNA]</scope>
    <source>
        <strain evidence="1 2">NCTC13645</strain>
    </source>
</reference>
<protein>
    <submittedName>
        <fullName evidence="1">Uncharacterized protein</fullName>
    </submittedName>
</protein>
<gene>
    <name evidence="1" type="ORF">NCTC13645_01025</name>
</gene>
<dbReference type="Proteomes" id="UP000254621">
    <property type="component" value="Unassembled WGS sequence"/>
</dbReference>
<name>A0A380P1Q0_WEIVI</name>